<dbReference type="RefSeq" id="WP_137261857.1">
    <property type="nucleotide sequence ID" value="NZ_SZQL01000007.1"/>
</dbReference>
<dbReference type="InterPro" id="IPR002324">
    <property type="entry name" value="Cyt_c_ID"/>
</dbReference>
<proteinExistence type="predicted"/>
<gene>
    <name evidence="8" type="ORF">FC093_11170</name>
</gene>
<dbReference type="OrthoDB" id="9814063at2"/>
<evidence type="ECO:0000256" key="5">
    <source>
        <dbReference type="ARBA" id="ARBA00023004"/>
    </source>
</evidence>
<keyword evidence="1" id="KW-0813">Transport</keyword>
<evidence type="ECO:0000313" key="9">
    <source>
        <dbReference type="Proteomes" id="UP000305848"/>
    </source>
</evidence>
<dbReference type="GO" id="GO:0009055">
    <property type="term" value="F:electron transfer activity"/>
    <property type="evidence" value="ECO:0007669"/>
    <property type="project" value="InterPro"/>
</dbReference>
<dbReference type="InterPro" id="IPR009056">
    <property type="entry name" value="Cyt_c-like_dom"/>
</dbReference>
<dbReference type="AlphaFoldDB" id="A0A4U3L311"/>
<evidence type="ECO:0000256" key="1">
    <source>
        <dbReference type="ARBA" id="ARBA00022448"/>
    </source>
</evidence>
<evidence type="ECO:0000313" key="8">
    <source>
        <dbReference type="EMBL" id="TKK68669.1"/>
    </source>
</evidence>
<keyword evidence="2 6" id="KW-0349">Heme</keyword>
<dbReference type="Gene3D" id="1.10.760.10">
    <property type="entry name" value="Cytochrome c-like domain"/>
    <property type="match status" value="1"/>
</dbReference>
<evidence type="ECO:0000256" key="2">
    <source>
        <dbReference type="ARBA" id="ARBA00022617"/>
    </source>
</evidence>
<sequence length="164" mass="17044">MKKFIVIIVVTSGLFVASCGNQNGDENNQVNDTTQANNQSGSLPPAEDSLVNAVPSGQAYDSTGSVTGRGASLIAGNDCKTCHNTEGKNIGPSYQMIADKYGNSEAMADELSLKIIKGGSGRWGTVVMPPHNNVSTAEARDMARYILSLSKNNGGTNDSTASGK</sequence>
<keyword evidence="9" id="KW-1185">Reference proteome</keyword>
<evidence type="ECO:0000256" key="6">
    <source>
        <dbReference type="PIRSR" id="PIRSR602324-1"/>
    </source>
</evidence>
<accession>A0A4U3L311</accession>
<dbReference type="PROSITE" id="PS51007">
    <property type="entry name" value="CYTC"/>
    <property type="match status" value="1"/>
</dbReference>
<dbReference type="PROSITE" id="PS51257">
    <property type="entry name" value="PROKAR_LIPOPROTEIN"/>
    <property type="match status" value="1"/>
</dbReference>
<feature type="binding site" description="covalent" evidence="6">
    <location>
        <position position="128"/>
    </location>
    <ligand>
        <name>heme c</name>
        <dbReference type="ChEBI" id="CHEBI:61717"/>
    </ligand>
</feature>
<evidence type="ECO:0000259" key="7">
    <source>
        <dbReference type="PROSITE" id="PS51007"/>
    </source>
</evidence>
<dbReference type="PRINTS" id="PR00606">
    <property type="entry name" value="CYTCHROMECID"/>
</dbReference>
<feature type="binding site" description="axial binding residue" evidence="6">
    <location>
        <position position="83"/>
    </location>
    <ligand>
        <name>heme c</name>
        <dbReference type="ChEBI" id="CHEBI:61717"/>
    </ligand>
    <ligandPart>
        <name>Fe</name>
        <dbReference type="ChEBI" id="CHEBI:18248"/>
    </ligandPart>
</feature>
<dbReference type="GO" id="GO:0020037">
    <property type="term" value="F:heme binding"/>
    <property type="evidence" value="ECO:0007669"/>
    <property type="project" value="InterPro"/>
</dbReference>
<dbReference type="EMBL" id="SZQL01000007">
    <property type="protein sequence ID" value="TKK68669.1"/>
    <property type="molecule type" value="Genomic_DNA"/>
</dbReference>
<name>A0A4U3L311_9BACT</name>
<dbReference type="InterPro" id="IPR036909">
    <property type="entry name" value="Cyt_c-like_dom_sf"/>
</dbReference>
<organism evidence="8 9">
    <name type="scientific">Ilyomonas limi</name>
    <dbReference type="NCBI Taxonomy" id="2575867"/>
    <lineage>
        <taxon>Bacteria</taxon>
        <taxon>Pseudomonadati</taxon>
        <taxon>Bacteroidota</taxon>
        <taxon>Chitinophagia</taxon>
        <taxon>Chitinophagales</taxon>
        <taxon>Chitinophagaceae</taxon>
        <taxon>Ilyomonas</taxon>
    </lineage>
</organism>
<protein>
    <submittedName>
        <fullName evidence="8">C-type cytochrome</fullName>
    </submittedName>
</protein>
<dbReference type="Proteomes" id="UP000305848">
    <property type="component" value="Unassembled WGS sequence"/>
</dbReference>
<keyword evidence="3 6" id="KW-0479">Metal-binding</keyword>
<evidence type="ECO:0000256" key="4">
    <source>
        <dbReference type="ARBA" id="ARBA00022982"/>
    </source>
</evidence>
<dbReference type="Pfam" id="PF00034">
    <property type="entry name" value="Cytochrom_C"/>
    <property type="match status" value="1"/>
</dbReference>
<keyword evidence="5 6" id="KW-0408">Iron</keyword>
<reference evidence="8 9" key="1">
    <citation type="submission" date="2019-05" db="EMBL/GenBank/DDBJ databases">
        <title>Panacibacter sp. strain 17mud1-8 Genome sequencing and assembly.</title>
        <authorList>
            <person name="Chhetri G."/>
        </authorList>
    </citation>
    <scope>NUCLEOTIDE SEQUENCE [LARGE SCALE GENOMIC DNA]</scope>
    <source>
        <strain evidence="8 9">17mud1-8</strain>
    </source>
</reference>
<comment type="PTM">
    <text evidence="6">Binds 1 heme c group covalently per subunit.</text>
</comment>
<comment type="caution">
    <text evidence="8">The sequence shown here is derived from an EMBL/GenBank/DDBJ whole genome shotgun (WGS) entry which is preliminary data.</text>
</comment>
<dbReference type="SUPFAM" id="SSF46626">
    <property type="entry name" value="Cytochrome c"/>
    <property type="match status" value="1"/>
</dbReference>
<dbReference type="GO" id="GO:0005506">
    <property type="term" value="F:iron ion binding"/>
    <property type="evidence" value="ECO:0007669"/>
    <property type="project" value="InterPro"/>
</dbReference>
<feature type="domain" description="Cytochrome c" evidence="7">
    <location>
        <begin position="65"/>
        <end position="150"/>
    </location>
</feature>
<feature type="binding site" description="covalent" evidence="6">
    <location>
        <position position="79"/>
    </location>
    <ligand>
        <name>heme c</name>
        <dbReference type="ChEBI" id="CHEBI:61717"/>
    </ligand>
</feature>
<keyword evidence="4" id="KW-0249">Electron transport</keyword>
<evidence type="ECO:0000256" key="3">
    <source>
        <dbReference type="ARBA" id="ARBA00022723"/>
    </source>
</evidence>